<dbReference type="Proteomes" id="UP000192738">
    <property type="component" value="Unassembled WGS sequence"/>
</dbReference>
<name>A0A1W1ZL87_9FIRM</name>
<accession>A0A1W1ZL87</accession>
<evidence type="ECO:0000313" key="2">
    <source>
        <dbReference type="Proteomes" id="UP000192738"/>
    </source>
</evidence>
<dbReference type="AlphaFoldDB" id="A0A1W1ZL87"/>
<protein>
    <submittedName>
        <fullName evidence="1">Uncharacterized protein</fullName>
    </submittedName>
</protein>
<gene>
    <name evidence="1" type="ORF">SAMN04488500_10435</name>
</gene>
<evidence type="ECO:0000313" key="1">
    <source>
        <dbReference type="EMBL" id="SMC49154.1"/>
    </source>
</evidence>
<reference evidence="1 2" key="1">
    <citation type="submission" date="2017-04" db="EMBL/GenBank/DDBJ databases">
        <authorList>
            <person name="Afonso C.L."/>
            <person name="Miller P.J."/>
            <person name="Scott M.A."/>
            <person name="Spackman E."/>
            <person name="Goraichik I."/>
            <person name="Dimitrov K.M."/>
            <person name="Suarez D.L."/>
            <person name="Swayne D.E."/>
        </authorList>
    </citation>
    <scope>NUCLEOTIDE SEQUENCE [LARGE SCALE GENOMIC DNA]</scope>
    <source>
        <strain evidence="1 2">DSM 5090</strain>
    </source>
</reference>
<proteinExistence type="predicted"/>
<dbReference type="OrthoDB" id="1682915at2"/>
<dbReference type="RefSeq" id="WP_084574701.1">
    <property type="nucleotide sequence ID" value="NZ_CP155572.1"/>
</dbReference>
<keyword evidence="2" id="KW-1185">Reference proteome</keyword>
<organism evidence="1 2">
    <name type="scientific">Sporomusa malonica</name>
    <dbReference type="NCBI Taxonomy" id="112901"/>
    <lineage>
        <taxon>Bacteria</taxon>
        <taxon>Bacillati</taxon>
        <taxon>Bacillota</taxon>
        <taxon>Negativicutes</taxon>
        <taxon>Selenomonadales</taxon>
        <taxon>Sporomusaceae</taxon>
        <taxon>Sporomusa</taxon>
    </lineage>
</organism>
<dbReference type="EMBL" id="FWXI01000004">
    <property type="protein sequence ID" value="SMC49154.1"/>
    <property type="molecule type" value="Genomic_DNA"/>
</dbReference>
<sequence>MRETITINRIIHCSFTNKEVAQQISAYTLSDQGKEQTSELLTKYCSGEHACKSPDCQFITGLPGKNYTKSLESLYSCWGK</sequence>